<dbReference type="Proteomes" id="UP001265550">
    <property type="component" value="Unassembled WGS sequence"/>
</dbReference>
<proteinExistence type="predicted"/>
<name>A0ABU1V9J7_9BURK</name>
<keyword evidence="2" id="KW-1185">Reference proteome</keyword>
<protein>
    <submittedName>
        <fullName evidence="1">Uncharacterized protein</fullName>
    </submittedName>
</protein>
<organism evidence="1 2">
    <name type="scientific">Hydrogenophaga laconesensis</name>
    <dbReference type="NCBI Taxonomy" id="1805971"/>
    <lineage>
        <taxon>Bacteria</taxon>
        <taxon>Pseudomonadati</taxon>
        <taxon>Pseudomonadota</taxon>
        <taxon>Betaproteobacteria</taxon>
        <taxon>Burkholderiales</taxon>
        <taxon>Comamonadaceae</taxon>
        <taxon>Hydrogenophaga</taxon>
    </lineage>
</organism>
<evidence type="ECO:0000313" key="2">
    <source>
        <dbReference type="Proteomes" id="UP001265550"/>
    </source>
</evidence>
<dbReference type="RefSeq" id="WP_204733160.1">
    <property type="nucleotide sequence ID" value="NZ_JAVDWE010000004.1"/>
</dbReference>
<evidence type="ECO:0000313" key="1">
    <source>
        <dbReference type="EMBL" id="MDR7094131.1"/>
    </source>
</evidence>
<sequence>MKVIAKISEGRYMCEVSHEELEKCLDKYYGNMGKLSVGDSLNLGQGYDFAVRIESACKKMAEAVEGFDHARSTMTAYALAVADRSSGKGGEE</sequence>
<reference evidence="1 2" key="1">
    <citation type="submission" date="2023-07" db="EMBL/GenBank/DDBJ databases">
        <title>Sorghum-associated microbial communities from plants grown in Nebraska, USA.</title>
        <authorList>
            <person name="Schachtman D."/>
        </authorList>
    </citation>
    <scope>NUCLEOTIDE SEQUENCE [LARGE SCALE GENOMIC DNA]</scope>
    <source>
        <strain evidence="1 2">BE240</strain>
    </source>
</reference>
<gene>
    <name evidence="1" type="ORF">J2X09_001869</name>
</gene>
<dbReference type="EMBL" id="JAVDWE010000004">
    <property type="protein sequence ID" value="MDR7094131.1"/>
    <property type="molecule type" value="Genomic_DNA"/>
</dbReference>
<accession>A0ABU1V9J7</accession>
<comment type="caution">
    <text evidence="1">The sequence shown here is derived from an EMBL/GenBank/DDBJ whole genome shotgun (WGS) entry which is preliminary data.</text>
</comment>